<dbReference type="AlphaFoldDB" id="A0A8T0RBX3"/>
<evidence type="ECO:0000313" key="1">
    <source>
        <dbReference type="EMBL" id="KAG2583412.1"/>
    </source>
</evidence>
<name>A0A8T0RBX3_PANVG</name>
<sequence>MNWSSITKLTRIIPSFLTLAHVPPSYLLPDRHHAASSPTGRCLHPAPVLLCHLLSDNTRFH</sequence>
<gene>
    <name evidence="1" type="ORF">PVAP13_6KG214606</name>
</gene>
<dbReference type="Proteomes" id="UP000823388">
    <property type="component" value="Chromosome 6K"/>
</dbReference>
<evidence type="ECO:0000313" key="2">
    <source>
        <dbReference type="Proteomes" id="UP000823388"/>
    </source>
</evidence>
<keyword evidence="2" id="KW-1185">Reference proteome</keyword>
<comment type="caution">
    <text evidence="1">The sequence shown here is derived from an EMBL/GenBank/DDBJ whole genome shotgun (WGS) entry which is preliminary data.</text>
</comment>
<organism evidence="1 2">
    <name type="scientific">Panicum virgatum</name>
    <name type="common">Blackwell switchgrass</name>
    <dbReference type="NCBI Taxonomy" id="38727"/>
    <lineage>
        <taxon>Eukaryota</taxon>
        <taxon>Viridiplantae</taxon>
        <taxon>Streptophyta</taxon>
        <taxon>Embryophyta</taxon>
        <taxon>Tracheophyta</taxon>
        <taxon>Spermatophyta</taxon>
        <taxon>Magnoliopsida</taxon>
        <taxon>Liliopsida</taxon>
        <taxon>Poales</taxon>
        <taxon>Poaceae</taxon>
        <taxon>PACMAD clade</taxon>
        <taxon>Panicoideae</taxon>
        <taxon>Panicodae</taxon>
        <taxon>Paniceae</taxon>
        <taxon>Panicinae</taxon>
        <taxon>Panicum</taxon>
        <taxon>Panicum sect. Hiantes</taxon>
    </lineage>
</organism>
<reference evidence="1" key="1">
    <citation type="submission" date="2020-05" db="EMBL/GenBank/DDBJ databases">
        <title>WGS assembly of Panicum virgatum.</title>
        <authorList>
            <person name="Lovell J.T."/>
            <person name="Jenkins J."/>
            <person name="Shu S."/>
            <person name="Juenger T.E."/>
            <person name="Schmutz J."/>
        </authorList>
    </citation>
    <scope>NUCLEOTIDE SEQUENCE</scope>
    <source>
        <strain evidence="1">AP13</strain>
    </source>
</reference>
<protein>
    <submittedName>
        <fullName evidence="1">Uncharacterized protein</fullName>
    </submittedName>
</protein>
<dbReference type="EMBL" id="CM029047">
    <property type="protein sequence ID" value="KAG2583412.1"/>
    <property type="molecule type" value="Genomic_DNA"/>
</dbReference>
<proteinExistence type="predicted"/>
<accession>A0A8T0RBX3</accession>